<keyword evidence="1" id="KW-0472">Membrane</keyword>
<gene>
    <name evidence="2" type="ORF">A176_001053</name>
</gene>
<dbReference type="Proteomes" id="UP000009026">
    <property type="component" value="Chromosome"/>
</dbReference>
<evidence type="ECO:0000313" key="2">
    <source>
        <dbReference type="EMBL" id="AKQ64141.1"/>
    </source>
</evidence>
<dbReference type="KEGG" id="mym:A176_001053"/>
<dbReference type="PATRIC" id="fig|1297742.4.peg.1068"/>
<evidence type="ECO:0000256" key="1">
    <source>
        <dbReference type="SAM" id="Phobius"/>
    </source>
</evidence>
<keyword evidence="1" id="KW-1133">Transmembrane helix</keyword>
<reference evidence="2 3" key="1">
    <citation type="journal article" date="2016" name="PLoS ONE">
        <title>Complete Genome Sequence and Comparative Genomics of a Novel Myxobacterium Myxococcus hansupus.</title>
        <authorList>
            <person name="Sharma G."/>
            <person name="Narwani T."/>
            <person name="Subramanian S."/>
        </authorList>
    </citation>
    <scope>NUCLEOTIDE SEQUENCE [LARGE SCALE GENOMIC DNA]</scope>
    <source>
        <strain evidence="3">mixupus</strain>
    </source>
</reference>
<dbReference type="EMBL" id="CP012109">
    <property type="protein sequence ID" value="AKQ64141.1"/>
    <property type="molecule type" value="Genomic_DNA"/>
</dbReference>
<proteinExistence type="predicted"/>
<organism evidence="2 3">
    <name type="scientific">Pseudomyxococcus hansupus</name>
    <dbReference type="NCBI Taxonomy" id="1297742"/>
    <lineage>
        <taxon>Bacteria</taxon>
        <taxon>Pseudomonadati</taxon>
        <taxon>Myxococcota</taxon>
        <taxon>Myxococcia</taxon>
        <taxon>Myxococcales</taxon>
        <taxon>Cystobacterineae</taxon>
        <taxon>Myxococcaceae</taxon>
        <taxon>Pseudomyxococcus</taxon>
    </lineage>
</organism>
<name>A0A0H4WL95_9BACT</name>
<sequence>MKRPSEPDAPVMPSLLVFAIAVLLFGSPLRRLWLAEGAPGYLPFVVWLGVIVLGGWVAHRSGGHDA</sequence>
<dbReference type="RefSeq" id="WP_002638820.1">
    <property type="nucleotide sequence ID" value="NZ_CP012109.1"/>
</dbReference>
<feature type="transmembrane region" description="Helical" evidence="1">
    <location>
        <begin position="41"/>
        <end position="58"/>
    </location>
</feature>
<evidence type="ECO:0000313" key="3">
    <source>
        <dbReference type="Proteomes" id="UP000009026"/>
    </source>
</evidence>
<dbReference type="STRING" id="1297742.A176_001053"/>
<dbReference type="OrthoDB" id="5382979at2"/>
<keyword evidence="1" id="KW-0812">Transmembrane</keyword>
<keyword evidence="3" id="KW-1185">Reference proteome</keyword>
<dbReference type="AlphaFoldDB" id="A0A0H4WL95"/>
<protein>
    <submittedName>
        <fullName evidence="2">Uncharacterized protein</fullName>
    </submittedName>
</protein>
<accession>A0A0H4WL95</accession>